<gene>
    <name evidence="3" type="ORF">G163CM_39250</name>
</gene>
<dbReference type="Proteomes" id="UP001199659">
    <property type="component" value="Chromosome"/>
</dbReference>
<evidence type="ECO:0000256" key="2">
    <source>
        <dbReference type="SAM" id="Phobius"/>
    </source>
</evidence>
<feature type="transmembrane region" description="Helical" evidence="2">
    <location>
        <begin position="55"/>
        <end position="76"/>
    </location>
</feature>
<feature type="compositionally biased region" description="Polar residues" evidence="1">
    <location>
        <begin position="1"/>
        <end position="10"/>
    </location>
</feature>
<sequence length="216" mass="25229">MDTEIHSASINEDEQEKSTQFTYQHPPYSLTQVDYIRVTAYWQQRQGIRRFTKYANVYIIGMAICVFLACTFTSLLELFDLVIQISVQHISTGATLFHSGPGTFAALFMLLYFLIFFRCWLINHRQKKANLKIYNQTAMLDGMNFRIDKTGLTYWNVSGSYSVCAWSDINDLFAYQDKFILILHNTRFVWLSAKEELALAFIREQIAHSRQAKQEE</sequence>
<keyword evidence="2" id="KW-1133">Transmembrane helix</keyword>
<feature type="region of interest" description="Disordered" evidence="1">
    <location>
        <begin position="1"/>
        <end position="20"/>
    </location>
</feature>
<dbReference type="RefSeq" id="WP_231826034.1">
    <property type="nucleotide sequence ID" value="NZ_CP087880.1"/>
</dbReference>
<protein>
    <recommendedName>
        <fullName evidence="5">YcxB-like protein domain-containing protein</fullName>
    </recommendedName>
</protein>
<evidence type="ECO:0000313" key="4">
    <source>
        <dbReference type="Proteomes" id="UP001199659"/>
    </source>
</evidence>
<reference evidence="3 4" key="1">
    <citation type="journal article" date="2022" name="Int. J. Syst. Evol. Microbiol.">
        <title>Pseudocitrobacter corydidari sp. nov., isolated from the Asian emerald cockroach Corydidarum magnifica.</title>
        <authorList>
            <person name="Guzman J."/>
            <person name="Poehlein A."/>
            <person name="Glaeser S.P."/>
            <person name="Schwengers O."/>
            <person name="Blom J."/>
            <person name="Hollensteiner J."/>
            <person name="Kampfer P."/>
            <person name="Vilcinskas A."/>
        </authorList>
    </citation>
    <scope>NUCLEOTIDE SEQUENCE [LARGE SCALE GENOMIC DNA]</scope>
    <source>
        <strain evidence="3">G163CM</strain>
    </source>
</reference>
<name>A0ABY3S8Q9_9ENTR</name>
<evidence type="ECO:0008006" key="5">
    <source>
        <dbReference type="Google" id="ProtNLM"/>
    </source>
</evidence>
<keyword evidence="4" id="KW-1185">Reference proteome</keyword>
<keyword evidence="2" id="KW-0812">Transmembrane</keyword>
<dbReference type="EMBL" id="CP087880">
    <property type="protein sequence ID" value="UGS43160.1"/>
    <property type="molecule type" value="Genomic_DNA"/>
</dbReference>
<accession>A0ABY3S8Q9</accession>
<evidence type="ECO:0000313" key="3">
    <source>
        <dbReference type="EMBL" id="UGS43160.1"/>
    </source>
</evidence>
<feature type="transmembrane region" description="Helical" evidence="2">
    <location>
        <begin position="96"/>
        <end position="121"/>
    </location>
</feature>
<evidence type="ECO:0000256" key="1">
    <source>
        <dbReference type="SAM" id="MobiDB-lite"/>
    </source>
</evidence>
<organism evidence="3 4">
    <name type="scientific">Pseudocitrobacter corydidari</name>
    <dbReference type="NCBI Taxonomy" id="2891570"/>
    <lineage>
        <taxon>Bacteria</taxon>
        <taxon>Pseudomonadati</taxon>
        <taxon>Pseudomonadota</taxon>
        <taxon>Gammaproteobacteria</taxon>
        <taxon>Enterobacterales</taxon>
        <taxon>Enterobacteriaceae</taxon>
        <taxon>Pseudocitrobacter</taxon>
    </lineage>
</organism>
<keyword evidence="2" id="KW-0472">Membrane</keyword>
<proteinExistence type="predicted"/>